<evidence type="ECO:0000313" key="1">
    <source>
        <dbReference type="EMBL" id="RKI94351.1"/>
    </source>
</evidence>
<keyword evidence="2" id="KW-1185">Reference proteome</keyword>
<evidence type="ECO:0000313" key="2">
    <source>
        <dbReference type="Proteomes" id="UP000280696"/>
    </source>
</evidence>
<reference evidence="1 2" key="1">
    <citation type="submission" date="2018-09" db="EMBL/GenBank/DDBJ databases">
        <title>Murine metabolic-syndrome-specific gut microbial biobank.</title>
        <authorList>
            <person name="Liu C."/>
        </authorList>
    </citation>
    <scope>NUCLEOTIDE SEQUENCE [LARGE SCALE GENOMIC DNA]</scope>
    <source>
        <strain evidence="1 2">0.1xD8-82</strain>
    </source>
</reference>
<organism evidence="1 2">
    <name type="scientific">Parablautia intestinalis</name>
    <dbReference type="NCBI Taxonomy" id="2320100"/>
    <lineage>
        <taxon>Bacteria</taxon>
        <taxon>Bacillati</taxon>
        <taxon>Bacillota</taxon>
        <taxon>Clostridia</taxon>
        <taxon>Lachnospirales</taxon>
        <taxon>Lachnospiraceae</taxon>
        <taxon>Parablautia</taxon>
    </lineage>
</organism>
<dbReference type="EMBL" id="RAYQ01000001">
    <property type="protein sequence ID" value="RKI94351.1"/>
    <property type="molecule type" value="Genomic_DNA"/>
</dbReference>
<dbReference type="AlphaFoldDB" id="A0A3A9B3M4"/>
<protein>
    <submittedName>
        <fullName evidence="1">Uncharacterized protein</fullName>
    </submittedName>
</protein>
<dbReference type="Proteomes" id="UP000280696">
    <property type="component" value="Unassembled WGS sequence"/>
</dbReference>
<accession>A0A3A9B3M4</accession>
<name>A0A3A9B3M4_9FIRM</name>
<gene>
    <name evidence="1" type="ORF">D7V94_00635</name>
</gene>
<comment type="caution">
    <text evidence="1">The sequence shown here is derived from an EMBL/GenBank/DDBJ whole genome shotgun (WGS) entry which is preliminary data.</text>
</comment>
<proteinExistence type="predicted"/>
<sequence length="30" mass="3616">MCKLCNCPVYPLMGKEYGFYNEKENKRKTQ</sequence>